<sequence>MASPSKTTMEDLKTLILAVDSKVNKFNEKLDTIENKFSNLVQEVKQDVTQVKICFYFVSNSIELSTHKQGMSDKAEVRRVSEADYDVVMSIRSGVYGGYDYLPSMFKSLITQSHNKGYASIINGKFVAFCMVSKVDGGKTVVTRAGRVNKQYEGRGLYNALKLYLQKHVFSDGTISSHTVVYDDTNQSMMDKTSKGEFTLLMKRKVIGYRIDFDKMSVIAKRTHTTTNTRTLNEVDLITVFKSRSVCSTLFPQERIICNFVPYRLTERNIPLIFSEVSLIVGTGEPELSFITCGVYYRSENGHTFIIEVYGNNNFIREHLILHFQHALQYYPKEIDILIMCKENAADKIDSEIKECQLSNMDVGFKTVFLVEKNIK</sequence>
<dbReference type="AlphaFoldDB" id="A0A8B6DZ73"/>
<dbReference type="Pfam" id="PF24066">
    <property type="entry name" value="Hisat_C"/>
    <property type="match status" value="1"/>
</dbReference>
<gene>
    <name evidence="2" type="ORF">MGAL_10B049263</name>
</gene>
<dbReference type="Proteomes" id="UP000596742">
    <property type="component" value="Unassembled WGS sequence"/>
</dbReference>
<protein>
    <recommendedName>
        <fullName evidence="1">Histidine N-acetyltransferase C-terminal domain-containing protein</fullName>
    </recommendedName>
</protein>
<dbReference type="InterPro" id="IPR056483">
    <property type="entry name" value="Hisat_C"/>
</dbReference>
<evidence type="ECO:0000259" key="1">
    <source>
        <dbReference type="Pfam" id="PF24066"/>
    </source>
</evidence>
<dbReference type="PANTHER" id="PTHR47403">
    <property type="entry name" value="LOC100145250 PROTEIN"/>
    <property type="match status" value="1"/>
</dbReference>
<feature type="domain" description="Histidine N-acetyltransferase C-terminal" evidence="1">
    <location>
        <begin position="228"/>
        <end position="338"/>
    </location>
</feature>
<dbReference type="PANTHER" id="PTHR47403:SF6">
    <property type="entry name" value="N-ACETYLTRANSFERASE DOMAIN-CONTAINING PROTEIN"/>
    <property type="match status" value="1"/>
</dbReference>
<accession>A0A8B6DZ73</accession>
<dbReference type="InterPro" id="IPR016181">
    <property type="entry name" value="Acyl_CoA_acyltransferase"/>
</dbReference>
<dbReference type="OrthoDB" id="6151923at2759"/>
<reference evidence="2" key="1">
    <citation type="submission" date="2018-11" db="EMBL/GenBank/DDBJ databases">
        <authorList>
            <person name="Alioto T."/>
            <person name="Alioto T."/>
        </authorList>
    </citation>
    <scope>NUCLEOTIDE SEQUENCE</scope>
</reference>
<proteinExistence type="predicted"/>
<keyword evidence="3" id="KW-1185">Reference proteome</keyword>
<dbReference type="SUPFAM" id="SSF55729">
    <property type="entry name" value="Acyl-CoA N-acyltransferases (Nat)"/>
    <property type="match status" value="1"/>
</dbReference>
<comment type="caution">
    <text evidence="2">The sequence shown here is derived from an EMBL/GenBank/DDBJ whole genome shotgun (WGS) entry which is preliminary data.</text>
</comment>
<name>A0A8B6DZ73_MYTGA</name>
<evidence type="ECO:0000313" key="3">
    <source>
        <dbReference type="Proteomes" id="UP000596742"/>
    </source>
</evidence>
<evidence type="ECO:0000313" key="2">
    <source>
        <dbReference type="EMBL" id="VDI25768.1"/>
    </source>
</evidence>
<organism evidence="2 3">
    <name type="scientific">Mytilus galloprovincialis</name>
    <name type="common">Mediterranean mussel</name>
    <dbReference type="NCBI Taxonomy" id="29158"/>
    <lineage>
        <taxon>Eukaryota</taxon>
        <taxon>Metazoa</taxon>
        <taxon>Spiralia</taxon>
        <taxon>Lophotrochozoa</taxon>
        <taxon>Mollusca</taxon>
        <taxon>Bivalvia</taxon>
        <taxon>Autobranchia</taxon>
        <taxon>Pteriomorphia</taxon>
        <taxon>Mytilida</taxon>
        <taxon>Mytiloidea</taxon>
        <taxon>Mytilidae</taxon>
        <taxon>Mytilinae</taxon>
        <taxon>Mytilus</taxon>
    </lineage>
</organism>
<dbReference type="EMBL" id="UYJE01004181">
    <property type="protein sequence ID" value="VDI25768.1"/>
    <property type="molecule type" value="Genomic_DNA"/>
</dbReference>